<evidence type="ECO:0000313" key="2">
    <source>
        <dbReference type="Proteomes" id="UP000198584"/>
    </source>
</evidence>
<gene>
    <name evidence="1" type="ORF">SAMN05421743_104183</name>
</gene>
<accession>A0A1H4ARJ3</accession>
<dbReference type="Proteomes" id="UP000198584">
    <property type="component" value="Unassembled WGS sequence"/>
</dbReference>
<dbReference type="InterPro" id="IPR014718">
    <property type="entry name" value="GH-type_carb-bd"/>
</dbReference>
<evidence type="ECO:0000313" key="1">
    <source>
        <dbReference type="EMBL" id="SEA38565.1"/>
    </source>
</evidence>
<keyword evidence="2" id="KW-1185">Reference proteome</keyword>
<reference evidence="1 2" key="1">
    <citation type="submission" date="2016-10" db="EMBL/GenBank/DDBJ databases">
        <authorList>
            <person name="de Groot N.N."/>
        </authorList>
    </citation>
    <scope>NUCLEOTIDE SEQUENCE [LARGE SCALE GENOMIC DNA]</scope>
    <source>
        <strain evidence="1 2">CCM7597</strain>
    </source>
</reference>
<sequence length="312" mass="35768">MMIIYSTFKGIDAVIIENNHIRCTILPEYGGKMASLFDKQAGYEWLYQLSEDEMQIPTYGADFSAFDSSGFDEMFPGIDKGPHPNDYDFIPDHGEVWAMPWKCSEENYGLKLEVSSPVFPYRLVKHIHLEENSVELSYEAINQSDKNFSFIWAAHALLNMNSSTYIRVPEGMNEVINVEKETEHLGKWGDCHSFPITRSKKTKQPIDLSAMESPEADNIEKFYFKEPLSNGWCQTVQPDVGRTLTYKFPADKVPYLGVWKTHSGYRGDYNFALEPCTGMYDDVYVADKIDKVSRIPAQRSYCWELTMELGGI</sequence>
<dbReference type="AlphaFoldDB" id="A0A1H4ARJ3"/>
<dbReference type="GO" id="GO:0030246">
    <property type="term" value="F:carbohydrate binding"/>
    <property type="evidence" value="ECO:0007669"/>
    <property type="project" value="InterPro"/>
</dbReference>
<proteinExistence type="predicted"/>
<name>A0A1H4ARJ3_9BACI</name>
<dbReference type="GO" id="GO:0016853">
    <property type="term" value="F:isomerase activity"/>
    <property type="evidence" value="ECO:0007669"/>
    <property type="project" value="InterPro"/>
</dbReference>
<dbReference type="Gene3D" id="2.70.98.10">
    <property type="match status" value="1"/>
</dbReference>
<dbReference type="GO" id="GO:0005975">
    <property type="term" value="P:carbohydrate metabolic process"/>
    <property type="evidence" value="ECO:0007669"/>
    <property type="project" value="InterPro"/>
</dbReference>
<dbReference type="EMBL" id="FNQR01000004">
    <property type="protein sequence ID" value="SEA38565.1"/>
    <property type="molecule type" value="Genomic_DNA"/>
</dbReference>
<dbReference type="SUPFAM" id="SSF74650">
    <property type="entry name" value="Galactose mutarotase-like"/>
    <property type="match status" value="1"/>
</dbReference>
<organism evidence="1 2">
    <name type="scientific">Thalassobacillus cyri</name>
    <dbReference type="NCBI Taxonomy" id="571932"/>
    <lineage>
        <taxon>Bacteria</taxon>
        <taxon>Bacillati</taxon>
        <taxon>Bacillota</taxon>
        <taxon>Bacilli</taxon>
        <taxon>Bacillales</taxon>
        <taxon>Bacillaceae</taxon>
        <taxon>Thalassobacillus</taxon>
    </lineage>
</organism>
<protein>
    <submittedName>
        <fullName evidence="1">Galactose mutarotase</fullName>
    </submittedName>
</protein>
<dbReference type="InterPro" id="IPR011013">
    <property type="entry name" value="Gal_mutarotase_sf_dom"/>
</dbReference>
<dbReference type="STRING" id="571932.SAMN05421743_104183"/>